<dbReference type="AlphaFoldDB" id="A0A857F5N2"/>
<gene>
    <name evidence="1" type="ORF">F0T03_15210</name>
</gene>
<sequence length="109" mass="12347">MRLKCYVSIATLKRAECGKPISRQTLYKLTKFFDVETAVLTSVNTDKNGEFVTDFQPTLQPIVINWSLLSTLTDTIEYEYITYICSELHASLIKLNSDEAVSKVFSGIK</sequence>
<organism evidence="1 2">
    <name type="scientific">Yersinia canariae</name>
    <dbReference type="NCBI Taxonomy" id="2607663"/>
    <lineage>
        <taxon>Bacteria</taxon>
        <taxon>Pseudomonadati</taxon>
        <taxon>Pseudomonadota</taxon>
        <taxon>Gammaproteobacteria</taxon>
        <taxon>Enterobacterales</taxon>
        <taxon>Yersiniaceae</taxon>
        <taxon>Yersinia</taxon>
    </lineage>
</organism>
<evidence type="ECO:0000313" key="1">
    <source>
        <dbReference type="EMBL" id="QHB34800.1"/>
    </source>
</evidence>
<dbReference type="Proteomes" id="UP000464402">
    <property type="component" value="Chromosome"/>
</dbReference>
<dbReference type="KEGG" id="yca:F0T03_15210"/>
<accession>A0A857F5N2</accession>
<protein>
    <submittedName>
        <fullName evidence="1">Uncharacterized protein</fullName>
    </submittedName>
</protein>
<evidence type="ECO:0000313" key="2">
    <source>
        <dbReference type="Proteomes" id="UP000464402"/>
    </source>
</evidence>
<keyword evidence="2" id="KW-1185">Reference proteome</keyword>
<reference evidence="2" key="1">
    <citation type="submission" date="2019-09" db="EMBL/GenBank/DDBJ databases">
        <title>Yersinia canariae sp. nov., isolated from a human yersiniosis case.</title>
        <authorList>
            <person name="Nguyen S.V."/>
            <person name="Greig D."/>
            <person name="Hurley D."/>
            <person name="Cao Y."/>
            <person name="McCabe E."/>
            <person name="Mitchell M."/>
            <person name="Jenkins C."/>
            <person name="Fanning S."/>
        </authorList>
    </citation>
    <scope>NUCLEOTIDE SEQUENCE [LARGE SCALE GENOMIC DNA]</scope>
    <source>
        <strain evidence="2">NCTC 14382</strain>
    </source>
</reference>
<name>A0A857F5N2_9GAMM</name>
<dbReference type="EMBL" id="CP043727">
    <property type="protein sequence ID" value="QHB34800.1"/>
    <property type="molecule type" value="Genomic_DNA"/>
</dbReference>
<proteinExistence type="predicted"/>